<dbReference type="InterPro" id="IPR009752">
    <property type="entry name" value="Phage_Mu_GpJ"/>
</dbReference>
<organism evidence="2 3">
    <name type="scientific">Ectopseudomonas toyotomiensis</name>
    <dbReference type="NCBI Taxonomy" id="554344"/>
    <lineage>
        <taxon>Bacteria</taxon>
        <taxon>Pseudomonadati</taxon>
        <taxon>Pseudomonadota</taxon>
        <taxon>Gammaproteobacteria</taxon>
        <taxon>Pseudomonadales</taxon>
        <taxon>Pseudomonadaceae</taxon>
        <taxon>Ectopseudomonas</taxon>
    </lineage>
</organism>
<dbReference type="EMBL" id="FOXK01000009">
    <property type="protein sequence ID" value="SFQ25083.1"/>
    <property type="molecule type" value="Genomic_DNA"/>
</dbReference>
<dbReference type="Pfam" id="PF07030">
    <property type="entry name" value="Phage_Mu_Gp36"/>
    <property type="match status" value="1"/>
</dbReference>
<sequence>MAYATLEALIKQYGLDAVLLVADRDQDGDIDADVVEDALTAATSEIDSYVGVKHRLPLPQVPDVLVRVCGDIALYRMSSEGGQLTEDKRQRYEDAVDYLKRVAAGTASLGLATPPEQETSGDAWFEAQPVRFGRLL</sequence>
<evidence type="ECO:0000313" key="2">
    <source>
        <dbReference type="EMBL" id="SFQ45736.1"/>
    </source>
</evidence>
<proteinExistence type="predicted"/>
<dbReference type="OrthoDB" id="9812088at2"/>
<evidence type="ECO:0000313" key="1">
    <source>
        <dbReference type="EMBL" id="SFQ25083.1"/>
    </source>
</evidence>
<reference evidence="2" key="2">
    <citation type="submission" date="2016-10" db="EMBL/GenBank/DDBJ databases">
        <authorList>
            <person name="de Groot N.N."/>
        </authorList>
    </citation>
    <scope>NUCLEOTIDE SEQUENCE [LARGE SCALE GENOMIC DNA]</scope>
    <source>
        <strain evidence="2">JCM 15604</strain>
    </source>
</reference>
<dbReference type="AlphaFoldDB" id="A0A1I5YNC7"/>
<keyword evidence="3" id="KW-1185">Reference proteome</keyword>
<accession>A0A1I5YNC7</accession>
<dbReference type="RefSeq" id="WP_074917559.1">
    <property type="nucleotide sequence ID" value="NZ_FOXK01000009.1"/>
</dbReference>
<gene>
    <name evidence="1" type="ORF">SAMN05216177_109259</name>
    <name evidence="2" type="ORF">SAMN05216177_11517</name>
</gene>
<name>A0A1I5YNC7_9GAMM</name>
<dbReference type="EMBL" id="FOXK01000015">
    <property type="protein sequence ID" value="SFQ45736.1"/>
    <property type="molecule type" value="Genomic_DNA"/>
</dbReference>
<reference evidence="3" key="1">
    <citation type="submission" date="2016-10" db="EMBL/GenBank/DDBJ databases">
        <authorList>
            <person name="Varghese N."/>
            <person name="Submissions S."/>
        </authorList>
    </citation>
    <scope>NUCLEOTIDE SEQUENCE [LARGE SCALE GENOMIC DNA]</scope>
    <source>
        <strain evidence="3">JCM 15604</strain>
    </source>
</reference>
<dbReference type="Proteomes" id="UP000182025">
    <property type="component" value="Unassembled WGS sequence"/>
</dbReference>
<evidence type="ECO:0000313" key="3">
    <source>
        <dbReference type="Proteomes" id="UP000182025"/>
    </source>
</evidence>
<protein>
    <submittedName>
        <fullName evidence="2">Mu-like prophage protein gp36</fullName>
    </submittedName>
</protein>